<dbReference type="AlphaFoldDB" id="A0A0G9HBT2"/>
<accession>A0A0G9HBT2</accession>
<evidence type="ECO:0000313" key="2">
    <source>
        <dbReference type="Proteomes" id="UP000182987"/>
    </source>
</evidence>
<protein>
    <submittedName>
        <fullName evidence="1">Uncharacterized protein</fullName>
    </submittedName>
</protein>
<reference evidence="2" key="1">
    <citation type="submission" date="2016-09" db="EMBL/GenBank/DDBJ databases">
        <authorList>
            <person name="Lysoe E."/>
        </authorList>
    </citation>
    <scope>NUCLEOTIDE SEQUENCE [LARGE SCALE GENOMIC DNA]</scope>
    <source>
        <strain evidence="2">LJ96T</strain>
    </source>
</reference>
<organism evidence="1 2">
    <name type="scientific">Luteibacter rhizovicinus DSM 16549</name>
    <dbReference type="NCBI Taxonomy" id="1440763"/>
    <lineage>
        <taxon>Bacteria</taxon>
        <taxon>Pseudomonadati</taxon>
        <taxon>Pseudomonadota</taxon>
        <taxon>Gammaproteobacteria</taxon>
        <taxon>Lysobacterales</taxon>
        <taxon>Rhodanobacteraceae</taxon>
        <taxon>Luteibacter</taxon>
    </lineage>
</organism>
<dbReference type="KEGG" id="lrz:BJI69_18405"/>
<dbReference type="STRING" id="1440763.BJI69_18405"/>
<proteinExistence type="predicted"/>
<dbReference type="EMBL" id="CP017480">
    <property type="protein sequence ID" value="APG05678.1"/>
    <property type="molecule type" value="Genomic_DNA"/>
</dbReference>
<evidence type="ECO:0000313" key="1">
    <source>
        <dbReference type="EMBL" id="APG05678.1"/>
    </source>
</evidence>
<keyword evidence="2" id="KW-1185">Reference proteome</keyword>
<dbReference type="OrthoDB" id="9923388at2"/>
<dbReference type="Proteomes" id="UP000182987">
    <property type="component" value="Chromosome"/>
</dbReference>
<sequence length="104" mass="11053">MSGLPPLDELLAYDRHLEGEAFTRRVMGRAARRGHRGWILGGSILLALAVVLGIKPDHFTMFADIQLPWHVLSDVVATVPTGGLVVALAVVALMVGAGKTVDSL</sequence>
<gene>
    <name evidence="1" type="ORF">BJI69_18405</name>
</gene>
<dbReference type="PATRIC" id="fig|1440763.5.peg.1920"/>
<name>A0A0G9HBT2_9GAMM</name>
<dbReference type="RefSeq" id="WP_046967642.1">
    <property type="nucleotide sequence ID" value="NZ_CP017480.1"/>
</dbReference>